<keyword evidence="4" id="KW-1185">Reference proteome</keyword>
<dbReference type="AlphaFoldDB" id="A0AAV6QFA5"/>
<feature type="transmembrane region" description="Helical" evidence="2">
    <location>
        <begin position="37"/>
        <end position="58"/>
    </location>
</feature>
<protein>
    <submittedName>
        <fullName evidence="3">Uncharacterized protein</fullName>
    </submittedName>
</protein>
<comment type="caution">
    <text evidence="3">The sequence shown here is derived from an EMBL/GenBank/DDBJ whole genome shotgun (WGS) entry which is preliminary data.</text>
</comment>
<feature type="compositionally biased region" description="Basic and acidic residues" evidence="1">
    <location>
        <begin position="156"/>
        <end position="174"/>
    </location>
</feature>
<organism evidence="3 4">
    <name type="scientific">Solea senegalensis</name>
    <name type="common">Senegalese sole</name>
    <dbReference type="NCBI Taxonomy" id="28829"/>
    <lineage>
        <taxon>Eukaryota</taxon>
        <taxon>Metazoa</taxon>
        <taxon>Chordata</taxon>
        <taxon>Craniata</taxon>
        <taxon>Vertebrata</taxon>
        <taxon>Euteleostomi</taxon>
        <taxon>Actinopterygii</taxon>
        <taxon>Neopterygii</taxon>
        <taxon>Teleostei</taxon>
        <taxon>Neoteleostei</taxon>
        <taxon>Acanthomorphata</taxon>
        <taxon>Carangaria</taxon>
        <taxon>Pleuronectiformes</taxon>
        <taxon>Pleuronectoidei</taxon>
        <taxon>Soleidae</taxon>
        <taxon>Solea</taxon>
    </lineage>
</organism>
<name>A0AAV6QFA5_SOLSE</name>
<keyword evidence="2" id="KW-0812">Transmembrane</keyword>
<accession>A0AAV6QFA5</accession>
<dbReference type="Proteomes" id="UP000693946">
    <property type="component" value="Linkage Group LG5"/>
</dbReference>
<evidence type="ECO:0000256" key="2">
    <source>
        <dbReference type="SAM" id="Phobius"/>
    </source>
</evidence>
<evidence type="ECO:0000313" key="4">
    <source>
        <dbReference type="Proteomes" id="UP000693946"/>
    </source>
</evidence>
<reference evidence="3 4" key="1">
    <citation type="journal article" date="2021" name="Sci. Rep.">
        <title>Chromosome anchoring in Senegalese sole (Solea senegalensis) reveals sex-associated markers and genome rearrangements in flatfish.</title>
        <authorList>
            <person name="Guerrero-Cozar I."/>
            <person name="Gomez-Garrido J."/>
            <person name="Berbel C."/>
            <person name="Martinez-Blanch J.F."/>
            <person name="Alioto T."/>
            <person name="Claros M.G."/>
            <person name="Gagnaire P.A."/>
            <person name="Manchado M."/>
        </authorList>
    </citation>
    <scope>NUCLEOTIDE SEQUENCE [LARGE SCALE GENOMIC DNA]</scope>
    <source>
        <strain evidence="3">Sse05_10M</strain>
    </source>
</reference>
<evidence type="ECO:0000256" key="1">
    <source>
        <dbReference type="SAM" id="MobiDB-lite"/>
    </source>
</evidence>
<keyword evidence="2" id="KW-0472">Membrane</keyword>
<keyword evidence="2" id="KW-1133">Transmembrane helix</keyword>
<feature type="region of interest" description="Disordered" evidence="1">
    <location>
        <begin position="131"/>
        <end position="174"/>
    </location>
</feature>
<gene>
    <name evidence="3" type="ORF">JOB18_013231</name>
</gene>
<dbReference type="EMBL" id="JAGKHQ010000017">
    <property type="protein sequence ID" value="KAG7489487.1"/>
    <property type="molecule type" value="Genomic_DNA"/>
</dbReference>
<proteinExistence type="predicted"/>
<sequence length="174" mass="19908">MRRFYFGRCQADPTFLPHWFVHTALMSPFDTIPLLEIFLGILGFGLSIMFCTTFCRACSRLRQEEIEREVWRRSEQDGRPPPIYFIPIPGSMSQTDVEDARVSRFSQELHTPPQYSTAYCGAPPSYNELGLKPDDLPPAYTEHNFPVHPNPTQSHTDVEHDGVTHSLDHGRAES</sequence>
<evidence type="ECO:0000313" key="3">
    <source>
        <dbReference type="EMBL" id="KAG7489487.1"/>
    </source>
</evidence>